<dbReference type="InterPro" id="IPR053167">
    <property type="entry name" value="Spore_coat_component"/>
</dbReference>
<dbReference type="EMBL" id="SMLK01000004">
    <property type="protein sequence ID" value="TFZ00273.1"/>
    <property type="molecule type" value="Genomic_DNA"/>
</dbReference>
<evidence type="ECO:0000256" key="1">
    <source>
        <dbReference type="SAM" id="SignalP"/>
    </source>
</evidence>
<comment type="caution">
    <text evidence="3">The sequence shown here is derived from an EMBL/GenBank/DDBJ whole genome shotgun (WGS) entry which is preliminary data.</text>
</comment>
<feature type="signal peptide" evidence="1">
    <location>
        <begin position="1"/>
        <end position="22"/>
    </location>
</feature>
<dbReference type="PROSITE" id="PS51257">
    <property type="entry name" value="PROKAR_LIPOPROTEIN"/>
    <property type="match status" value="1"/>
</dbReference>
<evidence type="ECO:0000313" key="3">
    <source>
        <dbReference type="EMBL" id="TFZ00273.1"/>
    </source>
</evidence>
<keyword evidence="1" id="KW-0732">Signal</keyword>
<dbReference type="PANTHER" id="PTHR37089">
    <property type="entry name" value="PROTEIN U-RELATED"/>
    <property type="match status" value="1"/>
</dbReference>
<feature type="domain" description="Spore coat protein U/FanG" evidence="2">
    <location>
        <begin position="17"/>
        <end position="155"/>
    </location>
</feature>
<gene>
    <name evidence="3" type="ORF">EZ216_14330</name>
</gene>
<organism evidence="3 4">
    <name type="scientific">Ramlibacter humi</name>
    <dbReference type="NCBI Taxonomy" id="2530451"/>
    <lineage>
        <taxon>Bacteria</taxon>
        <taxon>Pseudomonadati</taxon>
        <taxon>Pseudomonadota</taxon>
        <taxon>Betaproteobacteria</taxon>
        <taxon>Burkholderiales</taxon>
        <taxon>Comamonadaceae</taxon>
        <taxon>Ramlibacter</taxon>
    </lineage>
</organism>
<evidence type="ECO:0000313" key="4">
    <source>
        <dbReference type="Proteomes" id="UP000297839"/>
    </source>
</evidence>
<accession>A0A4Z0BLS7</accession>
<feature type="domain" description="Spore coat protein U/FanG" evidence="2">
    <location>
        <begin position="186"/>
        <end position="317"/>
    </location>
</feature>
<proteinExistence type="predicted"/>
<name>A0A4Z0BLS7_9BURK</name>
<feature type="chain" id="PRO_5021223775" evidence="1">
    <location>
        <begin position="23"/>
        <end position="320"/>
    </location>
</feature>
<protein>
    <submittedName>
        <fullName evidence="3">Spore coat U domain-containing protein</fullName>
    </submittedName>
</protein>
<dbReference type="SMART" id="SM00972">
    <property type="entry name" value="SCPU"/>
    <property type="match status" value="2"/>
</dbReference>
<dbReference type="OrthoDB" id="5382609at2"/>
<keyword evidence="4" id="KW-1185">Reference proteome</keyword>
<dbReference type="Pfam" id="PF05229">
    <property type="entry name" value="SCPU"/>
    <property type="match status" value="2"/>
</dbReference>
<evidence type="ECO:0000259" key="2">
    <source>
        <dbReference type="Pfam" id="PF05229"/>
    </source>
</evidence>
<dbReference type="InterPro" id="IPR007893">
    <property type="entry name" value="Spore_coat_U/FanG"/>
</dbReference>
<sequence>MTRIRLFLVLVAALLFTSGAHAQVFSGCWNQGTSAIAFDTASMDTGSEATGSVTLGCQPQGTAGFLRYCLYLPQGSPLTGIAPRRMNNAGSALLYDLYSDPARTSVIGPPPSGGGYPVYTNVVAVAASSTQFAVNIPVYGRVLAGQNVPAGNYHSQLPGASLAWAFAAGAPPADCMQGPDKGTISFYFDASATISASCRIGLTTDMNFGSVPDLVAALQSTATITVRCPTGTPWSLGLNNGLFSQASTRRMRSPKGFVTYELYRDAARSQRWGASAPNAVTGVGQGINSPQASTVYGLVPAQGNPVAGTYTDVIVVTLTY</sequence>
<dbReference type="AlphaFoldDB" id="A0A4Z0BLS7"/>
<dbReference type="RefSeq" id="WP_135250459.1">
    <property type="nucleotide sequence ID" value="NZ_SMLK01000004.1"/>
</dbReference>
<reference evidence="3 4" key="1">
    <citation type="submission" date="2019-03" db="EMBL/GenBank/DDBJ databases">
        <title>Ramlibacter sp. 18x22-1, whole genome shotgun sequence.</title>
        <authorList>
            <person name="Zhang X."/>
            <person name="Feng G."/>
            <person name="Zhu H."/>
        </authorList>
    </citation>
    <scope>NUCLEOTIDE SEQUENCE [LARGE SCALE GENOMIC DNA]</scope>
    <source>
        <strain evidence="3 4">18x22-1</strain>
    </source>
</reference>
<dbReference type="PANTHER" id="PTHR37089:SF4">
    <property type="entry name" value="EXPORTED PROTEIN"/>
    <property type="match status" value="1"/>
</dbReference>
<dbReference type="Proteomes" id="UP000297839">
    <property type="component" value="Unassembled WGS sequence"/>
</dbReference>